<name>A0A419WBN5_9BACT</name>
<keyword evidence="1 4" id="KW-0808">Transferase</keyword>
<dbReference type="CDD" id="cd04301">
    <property type="entry name" value="NAT_SF"/>
    <property type="match status" value="1"/>
</dbReference>
<dbReference type="InterPro" id="IPR000182">
    <property type="entry name" value="GNAT_dom"/>
</dbReference>
<evidence type="ECO:0000256" key="1">
    <source>
        <dbReference type="ARBA" id="ARBA00022679"/>
    </source>
</evidence>
<dbReference type="Gene3D" id="3.40.630.30">
    <property type="match status" value="1"/>
</dbReference>
<dbReference type="RefSeq" id="WP_120274044.1">
    <property type="nucleotide sequence ID" value="NZ_RAPN01000001.1"/>
</dbReference>
<dbReference type="EMBL" id="RAPN01000001">
    <property type="protein sequence ID" value="RKD92873.1"/>
    <property type="molecule type" value="Genomic_DNA"/>
</dbReference>
<dbReference type="SUPFAM" id="SSF55729">
    <property type="entry name" value="Acyl-CoA N-acyltransferases (Nat)"/>
    <property type="match status" value="1"/>
</dbReference>
<comment type="caution">
    <text evidence="4">The sequence shown here is derived from an EMBL/GenBank/DDBJ whole genome shotgun (WGS) entry which is preliminary data.</text>
</comment>
<protein>
    <submittedName>
        <fullName evidence="4">Acetyltransferase (GNAT) family protein</fullName>
    </submittedName>
</protein>
<gene>
    <name evidence="4" type="ORF">BC643_3250</name>
</gene>
<dbReference type="OrthoDB" id="9799601at2"/>
<evidence type="ECO:0000256" key="2">
    <source>
        <dbReference type="ARBA" id="ARBA00023315"/>
    </source>
</evidence>
<evidence type="ECO:0000313" key="5">
    <source>
        <dbReference type="Proteomes" id="UP000283387"/>
    </source>
</evidence>
<dbReference type="PANTHER" id="PTHR43420:SF47">
    <property type="entry name" value="N-ACETYLTRANSFERASE DOMAIN-CONTAINING PROTEIN"/>
    <property type="match status" value="1"/>
</dbReference>
<feature type="domain" description="N-acetyltransferase" evidence="3">
    <location>
        <begin position="20"/>
        <end position="155"/>
    </location>
</feature>
<sequence>MHLTFVEIDLENQEHVDALIVLLDCYMQDPMGISDPMPEGLAPKIISGLREYPGYLGFLVKAGDRYAALANCNRNFSTFKAKYLINIHDFIVHPDFRGQGVGQFLLDEIASYGERNGYCRVNLEVRHDNENAQKLYIKAGFVECNPPMYFWERVW</sequence>
<dbReference type="GO" id="GO:0016747">
    <property type="term" value="F:acyltransferase activity, transferring groups other than amino-acyl groups"/>
    <property type="evidence" value="ECO:0007669"/>
    <property type="project" value="InterPro"/>
</dbReference>
<dbReference type="Pfam" id="PF00583">
    <property type="entry name" value="Acetyltransf_1"/>
    <property type="match status" value="1"/>
</dbReference>
<keyword evidence="2" id="KW-0012">Acyltransferase</keyword>
<dbReference type="PANTHER" id="PTHR43420">
    <property type="entry name" value="ACETYLTRANSFERASE"/>
    <property type="match status" value="1"/>
</dbReference>
<organism evidence="4 5">
    <name type="scientific">Mangrovibacterium diazotrophicum</name>
    <dbReference type="NCBI Taxonomy" id="1261403"/>
    <lineage>
        <taxon>Bacteria</taxon>
        <taxon>Pseudomonadati</taxon>
        <taxon>Bacteroidota</taxon>
        <taxon>Bacteroidia</taxon>
        <taxon>Marinilabiliales</taxon>
        <taxon>Prolixibacteraceae</taxon>
        <taxon>Mangrovibacterium</taxon>
    </lineage>
</organism>
<evidence type="ECO:0000313" key="4">
    <source>
        <dbReference type="EMBL" id="RKD92873.1"/>
    </source>
</evidence>
<reference evidence="4 5" key="1">
    <citation type="submission" date="2018-09" db="EMBL/GenBank/DDBJ databases">
        <title>Genomic Encyclopedia of Archaeal and Bacterial Type Strains, Phase II (KMG-II): from individual species to whole genera.</title>
        <authorList>
            <person name="Goeker M."/>
        </authorList>
    </citation>
    <scope>NUCLEOTIDE SEQUENCE [LARGE SCALE GENOMIC DNA]</scope>
    <source>
        <strain evidence="4 5">DSM 27148</strain>
    </source>
</reference>
<keyword evidence="5" id="KW-1185">Reference proteome</keyword>
<dbReference type="InterPro" id="IPR050680">
    <property type="entry name" value="YpeA/RimI_acetyltransf"/>
</dbReference>
<evidence type="ECO:0000259" key="3">
    <source>
        <dbReference type="PROSITE" id="PS51186"/>
    </source>
</evidence>
<dbReference type="PROSITE" id="PS51186">
    <property type="entry name" value="GNAT"/>
    <property type="match status" value="1"/>
</dbReference>
<dbReference type="AlphaFoldDB" id="A0A419WBN5"/>
<dbReference type="Proteomes" id="UP000283387">
    <property type="component" value="Unassembled WGS sequence"/>
</dbReference>
<proteinExistence type="predicted"/>
<dbReference type="InterPro" id="IPR016181">
    <property type="entry name" value="Acyl_CoA_acyltransferase"/>
</dbReference>
<accession>A0A419WBN5</accession>